<feature type="domain" description="DRTGG" evidence="1">
    <location>
        <begin position="215"/>
        <end position="320"/>
    </location>
</feature>
<protein>
    <submittedName>
        <fullName evidence="3">Phosphotransacetylase family protein</fullName>
    </submittedName>
    <submittedName>
        <fullName evidence="2">Protein with phosphotransacetylase BioD-like N-terminal domain protein</fullName>
    </submittedName>
</protein>
<keyword evidence="5" id="KW-1185">Reference proteome</keyword>
<dbReference type="InterPro" id="IPR027417">
    <property type="entry name" value="P-loop_NTPase"/>
</dbReference>
<dbReference type="Proteomes" id="UP000198669">
    <property type="component" value="Unassembled WGS sequence"/>
</dbReference>
<dbReference type="InterPro" id="IPR010766">
    <property type="entry name" value="DRTGG"/>
</dbReference>
<gene>
    <name evidence="2" type="ORF">BHR79_05455</name>
    <name evidence="3" type="ORF">EFE40_04800</name>
    <name evidence="4" type="ORF">SAMN04515625_1798</name>
</gene>
<dbReference type="Pfam" id="PF13500">
    <property type="entry name" value="AAA_26"/>
    <property type="match status" value="1"/>
</dbReference>
<evidence type="ECO:0000313" key="3">
    <source>
        <dbReference type="EMBL" id="RNI09955.1"/>
    </source>
</evidence>
<dbReference type="Proteomes" id="UP000186879">
    <property type="component" value="Chromosome"/>
</dbReference>
<dbReference type="KEGG" id="mhaz:BHR79_05455"/>
<evidence type="ECO:0000313" key="7">
    <source>
        <dbReference type="Proteomes" id="UP000267921"/>
    </source>
</evidence>
<accession>A0A1L3Q2H2</accession>
<sequence>MASILVSSSENYSGKSSICSGLGLILKERGNSVGYMKPVGNLLVDVDGVLSDEDAEQMRDLLALETPRSCITPIMLTENLTNDALLGVEKHLDETLKQAYSEVSRDKDMVIIEGEGGIGSGAMYNLSDPQVASILDSKILLITRFDSVSAVDRILCDIELIDDRNMLSGVILNEVEEDKLGMVRDMVVPFLEKKGIKVFGVIPRDHTLGSVSIEEIVEDLRGDVLTGGQEMDKLVEHYLVGAMEVNSAIKYFRRTPNSVVVTGGDRADIQMAAIEAGARALILTGNLRPSEAVLGSADEAGVVVVLVRGDTLSTIERMENLIGHARIQQKAKIETISRLIKENVDVDSILDSAGL</sequence>
<evidence type="ECO:0000313" key="6">
    <source>
        <dbReference type="Proteomes" id="UP000198669"/>
    </source>
</evidence>
<dbReference type="RefSeq" id="WP_072561429.1">
    <property type="nucleotide sequence ID" value="NZ_CP017921.1"/>
</dbReference>
<name>A0A1L3Q2H2_9EURY</name>
<dbReference type="SUPFAM" id="SSF52540">
    <property type="entry name" value="P-loop containing nucleoside triphosphate hydrolases"/>
    <property type="match status" value="1"/>
</dbReference>
<reference evidence="2 5" key="1">
    <citation type="submission" date="2016-10" db="EMBL/GenBank/DDBJ databases">
        <title>Methanohalophilus halophilus.</title>
        <authorList>
            <person name="L'haridon S."/>
        </authorList>
    </citation>
    <scope>NUCLEOTIDE SEQUENCE [LARGE SCALE GENOMIC DNA]</scope>
    <source>
        <strain evidence="2 5">Z-7982</strain>
    </source>
</reference>
<evidence type="ECO:0000313" key="5">
    <source>
        <dbReference type="Proteomes" id="UP000186879"/>
    </source>
</evidence>
<dbReference type="PANTHER" id="PTHR43356">
    <property type="entry name" value="PHOSPHATE ACETYLTRANSFERASE"/>
    <property type="match status" value="1"/>
</dbReference>
<dbReference type="EMBL" id="CP017921">
    <property type="protein sequence ID" value="APH38991.1"/>
    <property type="molecule type" value="Genomic_DNA"/>
</dbReference>
<dbReference type="GeneID" id="30583190"/>
<dbReference type="Pfam" id="PF07085">
    <property type="entry name" value="DRTGG"/>
    <property type="match status" value="1"/>
</dbReference>
<dbReference type="SUPFAM" id="SSF75138">
    <property type="entry name" value="HprK N-terminal domain-like"/>
    <property type="match status" value="1"/>
</dbReference>
<dbReference type="OrthoDB" id="50320at2157"/>
<evidence type="ECO:0000313" key="2">
    <source>
        <dbReference type="EMBL" id="APH38991.1"/>
    </source>
</evidence>
<evidence type="ECO:0000313" key="4">
    <source>
        <dbReference type="EMBL" id="SDW89183.1"/>
    </source>
</evidence>
<dbReference type="EMBL" id="FNMU01000006">
    <property type="protein sequence ID" value="SDW89183.1"/>
    <property type="molecule type" value="Genomic_DNA"/>
</dbReference>
<reference evidence="3 7" key="3">
    <citation type="submission" date="2018-10" db="EMBL/GenBank/DDBJ databases">
        <title>Cultivation of a novel Methanohalophilus strain from Kebrit Deep of the Red Sea and a genomic comparison of members of the genus Methanohalophilus.</title>
        <authorList>
            <person name="Guan Y."/>
            <person name="Ngugi D.K."/>
            <person name="Stingl U."/>
        </authorList>
    </citation>
    <scope>NUCLEOTIDE SEQUENCE [LARGE SCALE GENOMIC DNA]</scope>
    <source>
        <strain evidence="3 7">DSM 3094</strain>
    </source>
</reference>
<evidence type="ECO:0000259" key="1">
    <source>
        <dbReference type="Pfam" id="PF07085"/>
    </source>
</evidence>
<dbReference type="InterPro" id="IPR050500">
    <property type="entry name" value="Phos_Acetyltrans/Butyryltrans"/>
</dbReference>
<dbReference type="PANTHER" id="PTHR43356:SF2">
    <property type="entry name" value="PHOSPHATE ACETYLTRANSFERASE"/>
    <property type="match status" value="1"/>
</dbReference>
<dbReference type="AlphaFoldDB" id="A0A1L3Q2H2"/>
<dbReference type="Gene3D" id="3.40.50.300">
    <property type="entry name" value="P-loop containing nucleotide triphosphate hydrolases"/>
    <property type="match status" value="1"/>
</dbReference>
<dbReference type="EMBL" id="RJJG01000003">
    <property type="protein sequence ID" value="RNI09955.1"/>
    <property type="molecule type" value="Genomic_DNA"/>
</dbReference>
<proteinExistence type="predicted"/>
<dbReference type="Gene3D" id="3.40.1390.20">
    <property type="entry name" value="HprK N-terminal domain-like"/>
    <property type="match status" value="1"/>
</dbReference>
<dbReference type="Proteomes" id="UP000267921">
    <property type="component" value="Unassembled WGS sequence"/>
</dbReference>
<dbReference type="InterPro" id="IPR028979">
    <property type="entry name" value="Ser_kin/Pase_Hpr-like_N_sf"/>
</dbReference>
<dbReference type="STRING" id="2177.BHR79_05455"/>
<reference evidence="4 6" key="2">
    <citation type="submission" date="2016-10" db="EMBL/GenBank/DDBJ databases">
        <authorList>
            <person name="de Groot N.N."/>
        </authorList>
    </citation>
    <scope>NUCLEOTIDE SEQUENCE [LARGE SCALE GENOMIC DNA]</scope>
    <source>
        <strain evidence="4 6">Z-7982</strain>
    </source>
</reference>
<organism evidence="2 5">
    <name type="scientific">Methanohalophilus halophilus</name>
    <dbReference type="NCBI Taxonomy" id="2177"/>
    <lineage>
        <taxon>Archaea</taxon>
        <taxon>Methanobacteriati</taxon>
        <taxon>Methanobacteriota</taxon>
        <taxon>Stenosarchaea group</taxon>
        <taxon>Methanomicrobia</taxon>
        <taxon>Methanosarcinales</taxon>
        <taxon>Methanosarcinaceae</taxon>
        <taxon>Methanohalophilus</taxon>
    </lineage>
</organism>